<protein>
    <recommendedName>
        <fullName evidence="2">Uncharacterized domain-containing protein</fullName>
    </recommendedName>
</protein>
<evidence type="ECO:0000259" key="2">
    <source>
        <dbReference type="Pfam" id="PF07514"/>
    </source>
</evidence>
<dbReference type="EMBL" id="LAZR01000230">
    <property type="protein sequence ID" value="KKN80509.1"/>
    <property type="molecule type" value="Genomic_DNA"/>
</dbReference>
<evidence type="ECO:0000256" key="1">
    <source>
        <dbReference type="SAM" id="MobiDB-lite"/>
    </source>
</evidence>
<feature type="region of interest" description="Disordered" evidence="1">
    <location>
        <begin position="284"/>
        <end position="329"/>
    </location>
</feature>
<dbReference type="InterPro" id="IPR011119">
    <property type="entry name" value="Unchr_helicase_relaxase_TraI"/>
</dbReference>
<name>A0A0F9TMM1_9ZZZZ</name>
<feature type="compositionally biased region" description="Polar residues" evidence="1">
    <location>
        <begin position="287"/>
        <end position="298"/>
    </location>
</feature>
<comment type="caution">
    <text evidence="3">The sequence shown here is derived from an EMBL/GenBank/DDBJ whole genome shotgun (WGS) entry which is preliminary data.</text>
</comment>
<proteinExistence type="predicted"/>
<accession>A0A0F9TMM1</accession>
<dbReference type="Pfam" id="PF07514">
    <property type="entry name" value="TraI_2"/>
    <property type="match status" value="1"/>
</dbReference>
<feature type="domain" description="Uncharacterised" evidence="2">
    <location>
        <begin position="19"/>
        <end position="233"/>
    </location>
</feature>
<sequence>MFGRRKKNPPASSAIPSDGIPFLTASDLLSPHDRLIKKIRNDAGCTREYFDNYYLPAIERLAEMLQLRPFGHEGEYAKKGGAIEVAIKRVALTLKLRLGTLLPLKCKPEEISHRGECWTYGLFITALLRDFGGQMLGVKIIGFTKADKAAGEWICWRHPIGEYHHYRMKKEEGITRSLSYTTTALHIRDIVPIHGIEWIYSDLELMDCMLDILTGARKIQDNPLYSIIVRATSTLRDEITFEAAMNTLEEGTQNNEPQSSTDELIDKETGEISIASAKIDMRHTGIDTPTTITPSSGQVEPLPSNDIPPEMDDPPQSIEDYPPEPEDEVTPQNFVARLKIDMQKKRITPEYAKSEGNNIKVKYPSTFRSYTDSPSELLNDLRLLGQVIEEGAVKGITSDRIIILKG</sequence>
<dbReference type="Gene3D" id="1.10.3210.40">
    <property type="match status" value="1"/>
</dbReference>
<evidence type="ECO:0000313" key="3">
    <source>
        <dbReference type="EMBL" id="KKN80509.1"/>
    </source>
</evidence>
<reference evidence="3" key="1">
    <citation type="journal article" date="2015" name="Nature">
        <title>Complex archaea that bridge the gap between prokaryotes and eukaryotes.</title>
        <authorList>
            <person name="Spang A."/>
            <person name="Saw J.H."/>
            <person name="Jorgensen S.L."/>
            <person name="Zaremba-Niedzwiedzka K."/>
            <person name="Martijn J."/>
            <person name="Lind A.E."/>
            <person name="van Eijk R."/>
            <person name="Schleper C."/>
            <person name="Guy L."/>
            <person name="Ettema T.J."/>
        </authorList>
    </citation>
    <scope>NUCLEOTIDE SEQUENCE</scope>
</reference>
<organism evidence="3">
    <name type="scientific">marine sediment metagenome</name>
    <dbReference type="NCBI Taxonomy" id="412755"/>
    <lineage>
        <taxon>unclassified sequences</taxon>
        <taxon>metagenomes</taxon>
        <taxon>ecological metagenomes</taxon>
    </lineage>
</organism>
<dbReference type="AlphaFoldDB" id="A0A0F9TMM1"/>
<gene>
    <name evidence="3" type="ORF">LCGC14_0329540</name>
</gene>